<evidence type="ECO:0000313" key="2">
    <source>
        <dbReference type="Proteomes" id="UP000320643"/>
    </source>
</evidence>
<dbReference type="RefSeq" id="WP_143373641.1">
    <property type="nucleotide sequence ID" value="NZ_VJVZ01000007.1"/>
</dbReference>
<reference evidence="1 2" key="1">
    <citation type="submission" date="2019-07" db="EMBL/GenBank/DDBJ databases">
        <title>Flavobacterium sp. nov., isolated from glacier ice.</title>
        <authorList>
            <person name="Liu Q."/>
            <person name="Xin Y.-H."/>
        </authorList>
    </citation>
    <scope>NUCLEOTIDE SEQUENCE [LARGE SCALE GENOMIC DNA]</scope>
    <source>
        <strain evidence="1 2">ZT4R6</strain>
    </source>
</reference>
<gene>
    <name evidence="1" type="ORF">FMM05_12085</name>
</gene>
<protein>
    <submittedName>
        <fullName evidence="1">Uncharacterized protein</fullName>
    </submittedName>
</protein>
<dbReference type="AlphaFoldDB" id="A0A552V089"/>
<name>A0A552V089_9FLAO</name>
<accession>A0A552V089</accession>
<comment type="caution">
    <text evidence="1">The sequence shown here is derived from an EMBL/GenBank/DDBJ whole genome shotgun (WGS) entry which is preliminary data.</text>
</comment>
<dbReference type="OrthoDB" id="1364518at2"/>
<sequence length="84" mass="9136">MSQFVSIGHSISVAAIRDYLFAKRIDKGDSLVLNPADYDHIGEEMKNSDEPIDIPVNVLGVLLLKDTTGDVPAGKVQIVKNETL</sequence>
<dbReference type="Proteomes" id="UP000320643">
    <property type="component" value="Unassembled WGS sequence"/>
</dbReference>
<keyword evidence="2" id="KW-1185">Reference proteome</keyword>
<dbReference type="EMBL" id="VJVZ01000007">
    <property type="protein sequence ID" value="TRW23893.1"/>
    <property type="molecule type" value="Genomic_DNA"/>
</dbReference>
<organism evidence="1 2">
    <name type="scientific">Flavobacterium zepuense</name>
    <dbReference type="NCBI Taxonomy" id="2593302"/>
    <lineage>
        <taxon>Bacteria</taxon>
        <taxon>Pseudomonadati</taxon>
        <taxon>Bacteroidota</taxon>
        <taxon>Flavobacteriia</taxon>
        <taxon>Flavobacteriales</taxon>
        <taxon>Flavobacteriaceae</taxon>
        <taxon>Flavobacterium</taxon>
    </lineage>
</organism>
<proteinExistence type="predicted"/>
<evidence type="ECO:0000313" key="1">
    <source>
        <dbReference type="EMBL" id="TRW23893.1"/>
    </source>
</evidence>